<comment type="caution">
    <text evidence="2">The sequence shown here is derived from an EMBL/GenBank/DDBJ whole genome shotgun (WGS) entry which is preliminary data.</text>
</comment>
<dbReference type="EMBL" id="BJYR01000018">
    <property type="protein sequence ID" value="GEO00896.1"/>
    <property type="molecule type" value="Genomic_DNA"/>
</dbReference>
<feature type="region of interest" description="Disordered" evidence="1">
    <location>
        <begin position="90"/>
        <end position="111"/>
    </location>
</feature>
<gene>
    <name evidence="2" type="ORF">NSE01_27280</name>
</gene>
<proteinExistence type="predicted"/>
<evidence type="ECO:0000313" key="2">
    <source>
        <dbReference type="EMBL" id="GEO00896.1"/>
    </source>
</evidence>
<evidence type="ECO:0000256" key="1">
    <source>
        <dbReference type="SAM" id="MobiDB-lite"/>
    </source>
</evidence>
<organism evidence="2 3">
    <name type="scientific">Novosphingobium sediminis</name>
    <dbReference type="NCBI Taxonomy" id="707214"/>
    <lineage>
        <taxon>Bacteria</taxon>
        <taxon>Pseudomonadati</taxon>
        <taxon>Pseudomonadota</taxon>
        <taxon>Alphaproteobacteria</taxon>
        <taxon>Sphingomonadales</taxon>
        <taxon>Sphingomonadaceae</taxon>
        <taxon>Novosphingobium</taxon>
    </lineage>
</organism>
<name>A0A512AMH3_9SPHN</name>
<protein>
    <submittedName>
        <fullName evidence="2">Uncharacterized protein</fullName>
    </submittedName>
</protein>
<sequence length="111" mass="12297">MIRREAGGAQAEEAFVRRDGFALQRDEIVHPLRDLRAAAFDLQACFLEQFAQGGGVKILARIAFTANAAPERTALRRGEANQQQAFVFVDQEDARGAPDPARAITHREHEP</sequence>
<accession>A0A512AMH3</accession>
<evidence type="ECO:0000313" key="3">
    <source>
        <dbReference type="Proteomes" id="UP000321464"/>
    </source>
</evidence>
<dbReference type="AlphaFoldDB" id="A0A512AMH3"/>
<reference evidence="2 3" key="1">
    <citation type="submission" date="2019-07" db="EMBL/GenBank/DDBJ databases">
        <title>Whole genome shotgun sequence of Novosphingobium sediminis NBRC 106119.</title>
        <authorList>
            <person name="Hosoyama A."/>
            <person name="Uohara A."/>
            <person name="Ohji S."/>
            <person name="Ichikawa N."/>
        </authorList>
    </citation>
    <scope>NUCLEOTIDE SEQUENCE [LARGE SCALE GENOMIC DNA]</scope>
    <source>
        <strain evidence="2 3">NBRC 106119</strain>
    </source>
</reference>
<dbReference type="Proteomes" id="UP000321464">
    <property type="component" value="Unassembled WGS sequence"/>
</dbReference>
<keyword evidence="3" id="KW-1185">Reference proteome</keyword>